<dbReference type="Pfam" id="PF00583">
    <property type="entry name" value="Acetyltransf_1"/>
    <property type="match status" value="1"/>
</dbReference>
<keyword evidence="3" id="KW-0808">Transferase</keyword>
<dbReference type="Gene3D" id="3.40.630.30">
    <property type="match status" value="1"/>
</dbReference>
<evidence type="ECO:0000313" key="3">
    <source>
        <dbReference type="EMBL" id="TGA96648.1"/>
    </source>
</evidence>
<accession>A0A4Z0GLH9</accession>
<dbReference type="OrthoDB" id="66776at2"/>
<proteinExistence type="predicted"/>
<dbReference type="SUPFAM" id="SSF55729">
    <property type="entry name" value="Acyl-CoA N-acyltransferases (Nat)"/>
    <property type="match status" value="1"/>
</dbReference>
<dbReference type="AlphaFoldDB" id="A0A4Z0GLH9"/>
<keyword evidence="1" id="KW-0812">Transmembrane</keyword>
<dbReference type="InterPro" id="IPR016181">
    <property type="entry name" value="Acyl_CoA_acyltransferase"/>
</dbReference>
<protein>
    <submittedName>
        <fullName evidence="3">GNAT family N-acetyltransferase</fullName>
    </submittedName>
</protein>
<name>A0A4Z0GLH9_9BACL</name>
<dbReference type="PROSITE" id="PS51186">
    <property type="entry name" value="GNAT"/>
    <property type="match status" value="1"/>
</dbReference>
<gene>
    <name evidence="3" type="ORF">E4665_14665</name>
</gene>
<keyword evidence="1" id="KW-1133">Transmembrane helix</keyword>
<dbReference type="GO" id="GO:0016747">
    <property type="term" value="F:acyltransferase activity, transferring groups other than amino-acyl groups"/>
    <property type="evidence" value="ECO:0007669"/>
    <property type="project" value="InterPro"/>
</dbReference>
<sequence>MGEINGHEVRLAFYSHSYERAIEDYVIREIQFTAHPREALEQCMREGERHAVLILHGSLLVGFFVLHTWAGAKKYSENRRALLLRAFSVDSRFQGKGYGKQALALLDDFIKLHFPDVNEIVLGVNHANVRAQQLYLHHGFSDTGRRVIGTHGEQFVYHKKMG</sequence>
<dbReference type="RefSeq" id="WP_135349544.1">
    <property type="nucleotide sequence ID" value="NZ_SRJD01000021.1"/>
</dbReference>
<feature type="transmembrane region" description="Helical" evidence="1">
    <location>
        <begin position="50"/>
        <end position="70"/>
    </location>
</feature>
<evidence type="ECO:0000256" key="1">
    <source>
        <dbReference type="SAM" id="Phobius"/>
    </source>
</evidence>
<evidence type="ECO:0000313" key="4">
    <source>
        <dbReference type="Proteomes" id="UP000298347"/>
    </source>
</evidence>
<dbReference type="InterPro" id="IPR000182">
    <property type="entry name" value="GNAT_dom"/>
</dbReference>
<dbReference type="EMBL" id="SRJD01000021">
    <property type="protein sequence ID" value="TGA96648.1"/>
    <property type="molecule type" value="Genomic_DNA"/>
</dbReference>
<feature type="domain" description="N-acetyltransferase" evidence="2">
    <location>
        <begin position="11"/>
        <end position="162"/>
    </location>
</feature>
<keyword evidence="4" id="KW-1185">Reference proteome</keyword>
<reference evidence="3 4" key="1">
    <citation type="journal article" date="2015" name="Int. J. Syst. Evol. Microbiol.">
        <title>Sporolactobacillus shoreae sp. nov. and Sporolactobacillus spathodeae sp. nov., two spore-forming lactic acid bacteria isolated from tree barks in Thailand.</title>
        <authorList>
            <person name="Thamacharoensuk T."/>
            <person name="Kitahara M."/>
            <person name="Ohkuma M."/>
            <person name="Thongchul N."/>
            <person name="Tanasupawat S."/>
        </authorList>
    </citation>
    <scope>NUCLEOTIDE SEQUENCE [LARGE SCALE GENOMIC DNA]</scope>
    <source>
        <strain evidence="3 4">BK92</strain>
    </source>
</reference>
<evidence type="ECO:0000259" key="2">
    <source>
        <dbReference type="PROSITE" id="PS51186"/>
    </source>
</evidence>
<comment type="caution">
    <text evidence="3">The sequence shown here is derived from an EMBL/GenBank/DDBJ whole genome shotgun (WGS) entry which is preliminary data.</text>
</comment>
<keyword evidence="1" id="KW-0472">Membrane</keyword>
<organism evidence="3 4">
    <name type="scientific">Sporolactobacillus shoreae</name>
    <dbReference type="NCBI Taxonomy" id="1465501"/>
    <lineage>
        <taxon>Bacteria</taxon>
        <taxon>Bacillati</taxon>
        <taxon>Bacillota</taxon>
        <taxon>Bacilli</taxon>
        <taxon>Bacillales</taxon>
        <taxon>Sporolactobacillaceae</taxon>
        <taxon>Sporolactobacillus</taxon>
    </lineage>
</organism>
<dbReference type="Proteomes" id="UP000298347">
    <property type="component" value="Unassembled WGS sequence"/>
</dbReference>